<keyword evidence="8" id="KW-0112">Calmodulin-binding</keyword>
<feature type="transmembrane region" description="Helical" evidence="10">
    <location>
        <begin position="406"/>
        <end position="429"/>
    </location>
</feature>
<dbReference type="GO" id="GO:0016020">
    <property type="term" value="C:membrane"/>
    <property type="evidence" value="ECO:0007669"/>
    <property type="project" value="UniProtKB-SubCell"/>
</dbReference>
<feature type="transmembrane region" description="Helical" evidence="10">
    <location>
        <begin position="365"/>
        <end position="386"/>
    </location>
</feature>
<feature type="transmembrane region" description="Helical" evidence="10">
    <location>
        <begin position="311"/>
        <end position="329"/>
    </location>
</feature>
<keyword evidence="4 8" id="KW-0611">Plant defense</keyword>
<feature type="transmembrane region" description="Helical" evidence="10">
    <location>
        <begin position="286"/>
        <end position="305"/>
    </location>
</feature>
<feature type="transmembrane region" description="Helical" evidence="10">
    <location>
        <begin position="158"/>
        <end position="179"/>
    </location>
</feature>
<feature type="compositionally biased region" description="Acidic residues" evidence="9">
    <location>
        <begin position="543"/>
        <end position="553"/>
    </location>
</feature>
<dbReference type="EMBL" id="JABCRI010000006">
    <property type="protein sequence ID" value="KAF8405062.1"/>
    <property type="molecule type" value="Genomic_DNA"/>
</dbReference>
<feature type="region of interest" description="Disordered" evidence="9">
    <location>
        <begin position="528"/>
        <end position="553"/>
    </location>
</feature>
<evidence type="ECO:0000256" key="3">
    <source>
        <dbReference type="ARBA" id="ARBA00022692"/>
    </source>
</evidence>
<name>A0A835DLT8_TETSI</name>
<feature type="transmembrane region" description="Helical" evidence="10">
    <location>
        <begin position="64"/>
        <end position="83"/>
    </location>
</feature>
<comment type="caution">
    <text evidence="11">The sequence shown here is derived from an EMBL/GenBank/DDBJ whole genome shotgun (WGS) entry which is preliminary data.</text>
</comment>
<dbReference type="OMA" id="GPSCFME"/>
<proteinExistence type="inferred from homology"/>
<keyword evidence="3 8" id="KW-0812">Transmembrane</keyword>
<keyword evidence="6 8" id="KW-0472">Membrane</keyword>
<dbReference type="AlphaFoldDB" id="A0A835DLT8"/>
<keyword evidence="5 8" id="KW-1133">Transmembrane helix</keyword>
<evidence type="ECO:0000313" key="12">
    <source>
        <dbReference type="Proteomes" id="UP000655225"/>
    </source>
</evidence>
<comment type="subcellular location">
    <subcellularLocation>
        <location evidence="1 8">Membrane</location>
        <topology evidence="1 8">Multi-pass membrane protein</topology>
    </subcellularLocation>
</comment>
<keyword evidence="12" id="KW-1185">Reference proteome</keyword>
<dbReference type="InterPro" id="IPR004326">
    <property type="entry name" value="Mlo"/>
</dbReference>
<evidence type="ECO:0000256" key="5">
    <source>
        <dbReference type="ARBA" id="ARBA00022989"/>
    </source>
</evidence>
<keyword evidence="7 8" id="KW-0568">Pathogenesis-related protein</keyword>
<evidence type="ECO:0000313" key="11">
    <source>
        <dbReference type="EMBL" id="KAF8405062.1"/>
    </source>
</evidence>
<evidence type="ECO:0000256" key="1">
    <source>
        <dbReference type="ARBA" id="ARBA00004141"/>
    </source>
</evidence>
<comment type="domain">
    <text evidence="8">The C-terminus contains a calmodulin-binding domain, which binds calmodulin in a calcium-dependent fashion.</text>
</comment>
<dbReference type="PANTHER" id="PTHR31942:SF62">
    <property type="entry name" value="MLO-LIKE PROTEIN"/>
    <property type="match status" value="1"/>
</dbReference>
<evidence type="ECO:0000256" key="8">
    <source>
        <dbReference type="RuleBase" id="RU280816"/>
    </source>
</evidence>
<comment type="similarity">
    <text evidence="2 8">Belongs to the MLO family.</text>
</comment>
<organism evidence="11 12">
    <name type="scientific">Tetracentron sinense</name>
    <name type="common">Spur-leaf</name>
    <dbReference type="NCBI Taxonomy" id="13715"/>
    <lineage>
        <taxon>Eukaryota</taxon>
        <taxon>Viridiplantae</taxon>
        <taxon>Streptophyta</taxon>
        <taxon>Embryophyta</taxon>
        <taxon>Tracheophyta</taxon>
        <taxon>Spermatophyta</taxon>
        <taxon>Magnoliopsida</taxon>
        <taxon>Trochodendrales</taxon>
        <taxon>Trochodendraceae</taxon>
        <taxon>Tetracentron</taxon>
    </lineage>
</organism>
<accession>A0A835DLT8</accession>
<evidence type="ECO:0000256" key="10">
    <source>
        <dbReference type="SAM" id="Phobius"/>
    </source>
</evidence>
<evidence type="ECO:0000256" key="4">
    <source>
        <dbReference type="ARBA" id="ARBA00022821"/>
    </source>
</evidence>
<dbReference type="OrthoDB" id="1388414at2759"/>
<gene>
    <name evidence="8" type="primary">MLO</name>
    <name evidence="11" type="ORF">HHK36_009959</name>
</gene>
<sequence>MEEGQRIAEGRSLSETPTWAVATVVTVMVAVGFFVHGSLKRIGKWLIRTKRKPLLASLEKIKDELMLFGLLSLLMGHWTIWVAKICVSSSVLRSRFYSCAKENYDRDAMPIKHFLIANLHYLNNSVVGEQVKTLRHDYCPKGRESFASYESLEQLHRFLFVLGITHVSYSFVTIALAMLKIYSWQTWENQAKSMAIQGLQGSSGVSLENMRLRRLSTFIFHHTSHSWSKHRILVWMLCFSRQFWSSINRADYMALRLGFITNHELHLSYDFHSYMLRSMEEEFRDIVGISVPLWIYAILCIFLNFHGTNAYFWLSFLPAILILLVGTKLHHIVVKLALEIMDTSSCMGNQFKLRDELFWFGKPKLLLWLIQLISFQNAFEMANFVWSLWEIKGPSCFMENRTFLLIRLTSGVIFQFWCSFITFPLYVIITQMGSRFKKSVVSENVRKSLHGWHRRAKKSRQNNSTVALATATTNTSLDFDSMLDEMEEIGNAATSSMEGSSSRFEDISILHQTVSVARGQIYEGSLSDESLQVPLGSDPLYDSYDDEGDEEDDIIDESCLPLPEAF</sequence>
<dbReference type="GO" id="GO:0005516">
    <property type="term" value="F:calmodulin binding"/>
    <property type="evidence" value="ECO:0007669"/>
    <property type="project" value="UniProtKB-KW"/>
</dbReference>
<evidence type="ECO:0000256" key="9">
    <source>
        <dbReference type="SAM" id="MobiDB-lite"/>
    </source>
</evidence>
<evidence type="ECO:0000256" key="6">
    <source>
        <dbReference type="ARBA" id="ARBA00023136"/>
    </source>
</evidence>
<dbReference type="Proteomes" id="UP000655225">
    <property type="component" value="Unassembled WGS sequence"/>
</dbReference>
<comment type="function">
    <text evidence="8">May be involved in modulation of pathogen defense and leaf cell death.</text>
</comment>
<evidence type="ECO:0000256" key="2">
    <source>
        <dbReference type="ARBA" id="ARBA00006574"/>
    </source>
</evidence>
<protein>
    <recommendedName>
        <fullName evidence="8">MLO-like protein</fullName>
    </recommendedName>
</protein>
<dbReference type="PANTHER" id="PTHR31942">
    <property type="entry name" value="MLO-LIKE PROTEIN 1"/>
    <property type="match status" value="1"/>
</dbReference>
<reference evidence="11 12" key="1">
    <citation type="submission" date="2020-04" db="EMBL/GenBank/DDBJ databases">
        <title>Plant Genome Project.</title>
        <authorList>
            <person name="Zhang R.-G."/>
        </authorList>
    </citation>
    <scope>NUCLEOTIDE SEQUENCE [LARGE SCALE GENOMIC DNA]</scope>
    <source>
        <strain evidence="11">YNK0</strain>
        <tissue evidence="11">Leaf</tissue>
    </source>
</reference>
<evidence type="ECO:0000256" key="7">
    <source>
        <dbReference type="ARBA" id="ARBA00023265"/>
    </source>
</evidence>
<dbReference type="Pfam" id="PF03094">
    <property type="entry name" value="Mlo"/>
    <property type="match status" value="1"/>
</dbReference>
<feature type="transmembrane region" description="Helical" evidence="10">
    <location>
        <begin position="20"/>
        <end position="43"/>
    </location>
</feature>
<dbReference type="GO" id="GO:0006952">
    <property type="term" value="P:defense response"/>
    <property type="evidence" value="ECO:0007669"/>
    <property type="project" value="UniProtKB-KW"/>
</dbReference>